<organism evidence="1 2">
    <name type="scientific">Colocasia esculenta</name>
    <name type="common">Wild taro</name>
    <name type="synonym">Arum esculentum</name>
    <dbReference type="NCBI Taxonomy" id="4460"/>
    <lineage>
        <taxon>Eukaryota</taxon>
        <taxon>Viridiplantae</taxon>
        <taxon>Streptophyta</taxon>
        <taxon>Embryophyta</taxon>
        <taxon>Tracheophyta</taxon>
        <taxon>Spermatophyta</taxon>
        <taxon>Magnoliopsida</taxon>
        <taxon>Liliopsida</taxon>
        <taxon>Araceae</taxon>
        <taxon>Aroideae</taxon>
        <taxon>Colocasieae</taxon>
        <taxon>Colocasia</taxon>
    </lineage>
</organism>
<protein>
    <submittedName>
        <fullName evidence="1">Uncharacterized protein</fullName>
    </submittedName>
</protein>
<gene>
    <name evidence="1" type="ORF">Taro_044784</name>
</gene>
<evidence type="ECO:0000313" key="1">
    <source>
        <dbReference type="EMBL" id="MQM11876.1"/>
    </source>
</evidence>
<comment type="caution">
    <text evidence="1">The sequence shown here is derived from an EMBL/GenBank/DDBJ whole genome shotgun (WGS) entry which is preliminary data.</text>
</comment>
<dbReference type="Proteomes" id="UP000652761">
    <property type="component" value="Unassembled WGS sequence"/>
</dbReference>
<keyword evidence="2" id="KW-1185">Reference proteome</keyword>
<proteinExistence type="predicted"/>
<evidence type="ECO:0000313" key="2">
    <source>
        <dbReference type="Proteomes" id="UP000652761"/>
    </source>
</evidence>
<dbReference type="EMBL" id="NMUH01005132">
    <property type="protein sequence ID" value="MQM11876.1"/>
    <property type="molecule type" value="Genomic_DNA"/>
</dbReference>
<accession>A0A843WVF1</accession>
<sequence length="75" mass="8222">MTRSSRLALEPLATRLLSLSPSPRVGLLTGEDSALRRRLPVRVRLRCRSPVFGPPRSLSDALSGARCMFPALTFS</sequence>
<reference evidence="1" key="1">
    <citation type="submission" date="2017-07" db="EMBL/GenBank/DDBJ databases">
        <title>Taro Niue Genome Assembly and Annotation.</title>
        <authorList>
            <person name="Atibalentja N."/>
            <person name="Keating K."/>
            <person name="Fields C.J."/>
        </authorList>
    </citation>
    <scope>NUCLEOTIDE SEQUENCE</scope>
    <source>
        <strain evidence="1">Niue_2</strain>
        <tissue evidence="1">Leaf</tissue>
    </source>
</reference>
<dbReference type="AlphaFoldDB" id="A0A843WVF1"/>
<name>A0A843WVF1_COLES</name>